<comment type="similarity">
    <text evidence="8 9">Belongs to the RuBisCO activase family.</text>
</comment>
<dbReference type="InterPro" id="IPR048571">
    <property type="entry name" value="RuBisCO_activase_AAA_helical"/>
</dbReference>
<evidence type="ECO:0000259" key="10">
    <source>
        <dbReference type="Pfam" id="PF00004"/>
    </source>
</evidence>
<dbReference type="Gene3D" id="1.10.8.1070">
    <property type="match status" value="1"/>
</dbReference>
<evidence type="ECO:0000256" key="8">
    <source>
        <dbReference type="ARBA" id="ARBA00025781"/>
    </source>
</evidence>
<dbReference type="GO" id="GO:0046863">
    <property type="term" value="F:ribulose-1,5-bisphosphate carboxylase/oxygenase activator activity"/>
    <property type="evidence" value="ECO:0007669"/>
    <property type="project" value="UniProtKB-UniRule"/>
</dbReference>
<keyword evidence="3 9" id="KW-0934">Plastid</keyword>
<name>A0A498JI44_MALDO</name>
<dbReference type="PANTHER" id="PTHR32429">
    <property type="match status" value="1"/>
</dbReference>
<dbReference type="Proteomes" id="UP000290289">
    <property type="component" value="Chromosome 7"/>
</dbReference>
<accession>A0A498JI44</accession>
<evidence type="ECO:0000256" key="1">
    <source>
        <dbReference type="ARBA" id="ARBA00004470"/>
    </source>
</evidence>
<dbReference type="InterPro" id="IPR027417">
    <property type="entry name" value="P-loop_NTPase"/>
</dbReference>
<sequence length="474" mass="51763">MATAVSTIGTVNRAPVWLNSFFVSSASVPSSTFLGSNLKKVNSRFTSSKVSSGSLRIVAEVEEERQTNKDKWRGLAFDTSDDQQDITRGKGMVDSLFQAPQGAGTHFAIMSSYEYISTGLRQFLSSWVFGEAKVKCKIVFAKMGISPIMMSAGELESGNAGEPAKVIRQRYREAADIIKKGKMCALFINDLDAGAGRLGGTTQYTVNNQLVNATLMNIADNPTNVQLPGMYNKEENPRVPIIVTGNDFSTLYAPLIRDGRMEKFYWAPTREDCIGVCIGIFRSDNVAKEDIVKLVDTFPGQSIDFFGALRARVYDDEVRKWISGVGVEGIGKKLVNSKEGPPTFEQPNMTIEKLLEYGNMLVQEQENVKRVQLADKYLSEAALGKAAQQVNVPVLVLIQRLGVMMEVACTHVIIGGREEGGKHFYKDVKGRKGNCCSISWGAYNTKSGGWRVAPEAGPLIAPKDGVVVAPKGLV</sequence>
<dbReference type="EMBL" id="RDQH01000333">
    <property type="protein sequence ID" value="RXH94487.1"/>
    <property type="molecule type" value="Genomic_DNA"/>
</dbReference>
<dbReference type="GO" id="GO:0016887">
    <property type="term" value="F:ATP hydrolysis activity"/>
    <property type="evidence" value="ECO:0007669"/>
    <property type="project" value="UniProtKB-UniRule"/>
</dbReference>
<dbReference type="GO" id="GO:0009570">
    <property type="term" value="C:chloroplast stroma"/>
    <property type="evidence" value="ECO:0007669"/>
    <property type="project" value="UniProtKB-SubCell"/>
</dbReference>
<evidence type="ECO:0000259" key="11">
    <source>
        <dbReference type="Pfam" id="PF21228"/>
    </source>
</evidence>
<evidence type="ECO:0000256" key="2">
    <source>
        <dbReference type="ARBA" id="ARBA00022528"/>
    </source>
</evidence>
<dbReference type="AlphaFoldDB" id="A0A498JI44"/>
<evidence type="ECO:0000256" key="3">
    <source>
        <dbReference type="ARBA" id="ARBA00022640"/>
    </source>
</evidence>
<dbReference type="Pfam" id="PF00004">
    <property type="entry name" value="AAA"/>
    <property type="match status" value="1"/>
</dbReference>
<comment type="caution">
    <text evidence="12">The sequence shown here is derived from an EMBL/GenBank/DDBJ whole genome shotgun (WGS) entry which is preliminary data.</text>
</comment>
<keyword evidence="2 9" id="KW-0150">Chloroplast</keyword>
<evidence type="ECO:0000256" key="6">
    <source>
        <dbReference type="ARBA" id="ARBA00022946"/>
    </source>
</evidence>
<dbReference type="Pfam" id="PF21228">
    <property type="entry name" value="RuBisCO_activase_AAA_helical"/>
    <property type="match status" value="1"/>
</dbReference>
<evidence type="ECO:0000256" key="9">
    <source>
        <dbReference type="RuleBase" id="RU369045"/>
    </source>
</evidence>
<keyword evidence="4 9" id="KW-0547">Nucleotide-binding</keyword>
<keyword evidence="6" id="KW-0809">Transit peptide</keyword>
<protein>
    <recommendedName>
        <fullName evidence="9">Ribulose bisphosphate carboxylase/oxygenase activase, chloroplastic</fullName>
        <shortName evidence="9">RA</shortName>
        <shortName evidence="9">RuBisCO activase</shortName>
    </recommendedName>
</protein>
<proteinExistence type="inferred from homology"/>
<evidence type="ECO:0000256" key="7">
    <source>
        <dbReference type="ARBA" id="ARBA00025556"/>
    </source>
</evidence>
<dbReference type="SUPFAM" id="SSF52540">
    <property type="entry name" value="P-loop containing nucleoside triphosphate hydrolases"/>
    <property type="match status" value="1"/>
</dbReference>
<dbReference type="Gene3D" id="3.40.50.300">
    <property type="entry name" value="P-loop containing nucleotide triphosphate hydrolases"/>
    <property type="match status" value="1"/>
</dbReference>
<keyword evidence="5 9" id="KW-0067">ATP-binding</keyword>
<comment type="function">
    <text evidence="7 9">Activation of RuBisCO (ribulose-1,5-bisphosphate carboxylase/oxygenase; EC 4.1.1.39) involves the ATP-dependent carboxylation of the epsilon-amino group of lysine leading to a carbamate structure.</text>
</comment>
<dbReference type="FunFam" id="1.10.8.1070:FF:000001">
    <property type="entry name" value="Ribulose bisphosphate carboxylase/oxygenase activase, chloroplastic"/>
    <property type="match status" value="1"/>
</dbReference>
<evidence type="ECO:0000256" key="5">
    <source>
        <dbReference type="ARBA" id="ARBA00022840"/>
    </source>
</evidence>
<gene>
    <name evidence="12" type="ORF">DVH24_024171</name>
</gene>
<feature type="domain" description="Ribulose bisphosphate carboxylase/oxygenase activase AAA helical" evidence="11">
    <location>
        <begin position="270"/>
        <end position="365"/>
    </location>
</feature>
<evidence type="ECO:0000313" key="12">
    <source>
        <dbReference type="EMBL" id="RXH94487.1"/>
    </source>
</evidence>
<dbReference type="InterPro" id="IPR044960">
    <property type="entry name" value="RCA-like"/>
</dbReference>
<organism evidence="12 13">
    <name type="scientific">Malus domestica</name>
    <name type="common">Apple</name>
    <name type="synonym">Pyrus malus</name>
    <dbReference type="NCBI Taxonomy" id="3750"/>
    <lineage>
        <taxon>Eukaryota</taxon>
        <taxon>Viridiplantae</taxon>
        <taxon>Streptophyta</taxon>
        <taxon>Embryophyta</taxon>
        <taxon>Tracheophyta</taxon>
        <taxon>Spermatophyta</taxon>
        <taxon>Magnoliopsida</taxon>
        <taxon>eudicotyledons</taxon>
        <taxon>Gunneridae</taxon>
        <taxon>Pentapetalae</taxon>
        <taxon>rosids</taxon>
        <taxon>fabids</taxon>
        <taxon>Rosales</taxon>
        <taxon>Rosaceae</taxon>
        <taxon>Amygdaloideae</taxon>
        <taxon>Maleae</taxon>
        <taxon>Malus</taxon>
    </lineage>
</organism>
<dbReference type="STRING" id="3750.A0A498JI44"/>
<evidence type="ECO:0000256" key="4">
    <source>
        <dbReference type="ARBA" id="ARBA00022741"/>
    </source>
</evidence>
<keyword evidence="13" id="KW-1185">Reference proteome</keyword>
<dbReference type="PANTHER" id="PTHR32429:SF32">
    <property type="entry name" value="RIBULOSE BISPHOSPHATE CARBOXYLASE_OXYGENASE ACTIVASE, CHLOROPLASTIC"/>
    <property type="match status" value="1"/>
</dbReference>
<reference evidence="12 13" key="1">
    <citation type="submission" date="2018-10" db="EMBL/GenBank/DDBJ databases">
        <title>A high-quality apple genome assembly.</title>
        <authorList>
            <person name="Hu J."/>
        </authorList>
    </citation>
    <scope>NUCLEOTIDE SEQUENCE [LARGE SCALE GENOMIC DNA]</scope>
    <source>
        <strain evidence="13">cv. HFTH1</strain>
        <tissue evidence="12">Young leaf</tissue>
    </source>
</reference>
<comment type="subcellular location">
    <subcellularLocation>
        <location evidence="1 9">Plastid</location>
        <location evidence="1 9">Chloroplast stroma</location>
    </subcellularLocation>
</comment>
<dbReference type="GO" id="GO:0009579">
    <property type="term" value="C:thylakoid"/>
    <property type="evidence" value="ECO:0007669"/>
    <property type="project" value="TreeGrafter"/>
</dbReference>
<dbReference type="InterPro" id="IPR003959">
    <property type="entry name" value="ATPase_AAA_core"/>
</dbReference>
<dbReference type="GO" id="GO:0005524">
    <property type="term" value="F:ATP binding"/>
    <property type="evidence" value="ECO:0007669"/>
    <property type="project" value="UniProtKB-UniRule"/>
</dbReference>
<feature type="domain" description="ATPase AAA-type core" evidence="10">
    <location>
        <begin position="136"/>
        <end position="267"/>
    </location>
</feature>
<evidence type="ECO:0000313" key="13">
    <source>
        <dbReference type="Proteomes" id="UP000290289"/>
    </source>
</evidence>